<evidence type="ECO:0000256" key="1">
    <source>
        <dbReference type="ARBA" id="ARBA00022741"/>
    </source>
</evidence>
<protein>
    <recommendedName>
        <fullName evidence="5">MalT-like TPR region domain-containing protein</fullName>
    </recommendedName>
</protein>
<proteinExistence type="predicted"/>
<accession>A0A938BIZ7</accession>
<dbReference type="GO" id="GO:0004016">
    <property type="term" value="F:adenylate cyclase activity"/>
    <property type="evidence" value="ECO:0007669"/>
    <property type="project" value="TreeGrafter"/>
</dbReference>
<dbReference type="Proteomes" id="UP000703893">
    <property type="component" value="Unassembled WGS sequence"/>
</dbReference>
<reference evidence="3 4" key="1">
    <citation type="submission" date="2019-03" db="EMBL/GenBank/DDBJ databases">
        <title>Lake Tanganyika Metagenome-Assembled Genomes (MAGs).</title>
        <authorList>
            <person name="Tran P."/>
        </authorList>
    </citation>
    <scope>NUCLEOTIDE SEQUENCE [LARGE SCALE GENOMIC DNA]</scope>
    <source>
        <strain evidence="3">K_DeepCast_65m_m2_236</strain>
    </source>
</reference>
<organism evidence="3 4">
    <name type="scientific">Candidatus Tanganyikabacteria bacterium</name>
    <dbReference type="NCBI Taxonomy" id="2961651"/>
    <lineage>
        <taxon>Bacteria</taxon>
        <taxon>Bacillati</taxon>
        <taxon>Candidatus Sericytochromatia</taxon>
        <taxon>Candidatus Tanganyikabacteria</taxon>
    </lineage>
</organism>
<dbReference type="InterPro" id="IPR011990">
    <property type="entry name" value="TPR-like_helical_dom_sf"/>
</dbReference>
<evidence type="ECO:0008006" key="5">
    <source>
        <dbReference type="Google" id="ProtNLM"/>
    </source>
</evidence>
<feature type="non-terminal residue" evidence="3">
    <location>
        <position position="1"/>
    </location>
</feature>
<name>A0A938BIZ7_9BACT</name>
<dbReference type="SUPFAM" id="SSF48452">
    <property type="entry name" value="TPR-like"/>
    <property type="match status" value="1"/>
</dbReference>
<dbReference type="GO" id="GO:0005524">
    <property type="term" value="F:ATP binding"/>
    <property type="evidence" value="ECO:0007669"/>
    <property type="project" value="UniProtKB-KW"/>
</dbReference>
<evidence type="ECO:0000313" key="4">
    <source>
        <dbReference type="Proteomes" id="UP000703893"/>
    </source>
</evidence>
<dbReference type="EMBL" id="VGJX01000344">
    <property type="protein sequence ID" value="MBM3274832.1"/>
    <property type="molecule type" value="Genomic_DNA"/>
</dbReference>
<dbReference type="AlphaFoldDB" id="A0A938BIZ7"/>
<sequence>ELAYALRDSGSLAFENGTCRLAEGADLKALTLPDTVQGAITSRVDRLPAAVQLTLKVASVIGRVFALETLRAVHPFDGEREALPDHLQTLERLDLTPLEAPDPEFVYIFKHIITQQVVYDLMLYAQRQSIHRAIAEYHERRHAADLAGFFPLLAYHWGKTGDPGKTQFYLDKAANLALQSGAYQEAVGFLEKADLLEGRAMQPTARGTAFLHQMPSAEPSSEAPAKLRRARRQRLLGEALISLGRLDDSQKCLATAAELLGWPLPATAADWAICGGRHVLWQLRNHRRRKRYIGHLSGMKEELLEASRAFERLGPIYFWRNEPLKTLYSALSGLNLSEWAGPSAELAKSYANMCVGTSLVPLRRLAETYERCALEAIESIDNLAARCWVLECIGLHRLGRGDWDEAIAALDDAAAIAEKLGDVRRNEECLMIRTVVRLEFGQYDTAAAVYERAARSGRMRGDAHMLGGALAALAYCLTRQGKAQDALAVLEEAEANIRKANAAPERIGCLATLAHAHAVEGHDAIALKYGCDALSRMEKVMPTAVYTIEAYSELPEAFSILRSRADSPELRQLAGRALKQLQRAGKTFPFATPGWHYWKGVDARISGNRTAARKHWQEAERQAGRFKLAPIQAAARELLAEARVLSP</sequence>
<keyword evidence="2" id="KW-0067">ATP-binding</keyword>
<dbReference type="PANTHER" id="PTHR16305:SF28">
    <property type="entry name" value="GUANYLATE CYCLASE DOMAIN-CONTAINING PROTEIN"/>
    <property type="match status" value="1"/>
</dbReference>
<gene>
    <name evidence="3" type="ORF">FJZ00_06745</name>
</gene>
<evidence type="ECO:0000256" key="2">
    <source>
        <dbReference type="ARBA" id="ARBA00022840"/>
    </source>
</evidence>
<comment type="caution">
    <text evidence="3">The sequence shown here is derived from an EMBL/GenBank/DDBJ whole genome shotgun (WGS) entry which is preliminary data.</text>
</comment>
<dbReference type="Gene3D" id="1.25.40.10">
    <property type="entry name" value="Tetratricopeptide repeat domain"/>
    <property type="match status" value="1"/>
</dbReference>
<dbReference type="PANTHER" id="PTHR16305">
    <property type="entry name" value="TESTICULAR SOLUBLE ADENYLYL CYCLASE"/>
    <property type="match status" value="1"/>
</dbReference>
<dbReference type="GO" id="GO:0005737">
    <property type="term" value="C:cytoplasm"/>
    <property type="evidence" value="ECO:0007669"/>
    <property type="project" value="TreeGrafter"/>
</dbReference>
<keyword evidence="1" id="KW-0547">Nucleotide-binding</keyword>
<evidence type="ECO:0000313" key="3">
    <source>
        <dbReference type="EMBL" id="MBM3274832.1"/>
    </source>
</evidence>